<feature type="binding site" evidence="8">
    <location>
        <position position="61"/>
    </location>
    <ligand>
        <name>Zn(2+)</name>
        <dbReference type="ChEBI" id="CHEBI:29105"/>
        <note>catalytic</note>
    </ligand>
</feature>
<dbReference type="Proteomes" id="UP001314241">
    <property type="component" value="Unassembled WGS sequence"/>
</dbReference>
<evidence type="ECO:0000256" key="6">
    <source>
        <dbReference type="ARBA" id="ARBA00022833"/>
    </source>
</evidence>
<evidence type="ECO:0000256" key="1">
    <source>
        <dbReference type="ARBA" id="ARBA00010669"/>
    </source>
</evidence>
<dbReference type="NCBIfam" id="NF008113">
    <property type="entry name" value="PRK10860.1"/>
    <property type="match status" value="1"/>
</dbReference>
<proteinExistence type="inferred from homology"/>
<dbReference type="EMBL" id="CAWVOH010000002">
    <property type="protein sequence ID" value="CAK8054383.1"/>
    <property type="molecule type" value="Genomic_DNA"/>
</dbReference>
<dbReference type="EC" id="3.5.4.33" evidence="8"/>
<evidence type="ECO:0000256" key="3">
    <source>
        <dbReference type="ARBA" id="ARBA00022694"/>
    </source>
</evidence>
<organism evidence="10 11">
    <name type="scientific">Eupransor demetentiae</name>
    <dbReference type="NCBI Taxonomy" id="3109584"/>
    <lineage>
        <taxon>Bacteria</taxon>
        <taxon>Bacillati</taxon>
        <taxon>Bacillota</taxon>
        <taxon>Bacilli</taxon>
        <taxon>Lactobacillales</taxon>
        <taxon>Lactobacillaceae</taxon>
        <taxon>Eupransor</taxon>
    </lineage>
</organism>
<dbReference type="HAMAP" id="MF_00972">
    <property type="entry name" value="tRNA_aden_deaminase"/>
    <property type="match status" value="1"/>
</dbReference>
<keyword evidence="11" id="KW-1185">Reference proteome</keyword>
<comment type="caution">
    <text evidence="10">The sequence shown here is derived from an EMBL/GenBank/DDBJ whole genome shotgun (WGS) entry which is preliminary data.</text>
</comment>
<dbReference type="RefSeq" id="WP_349641935.1">
    <property type="nucleotide sequence ID" value="NZ_CAWVOH010000002.1"/>
</dbReference>
<comment type="function">
    <text evidence="8">Catalyzes the deamination of adenosine to inosine at the wobble position 34 of tRNA(Arg2).</text>
</comment>
<gene>
    <name evidence="8" type="primary">tadA</name>
    <name evidence="10" type="ORF">R54876_GBNLAHCA_00950</name>
</gene>
<keyword evidence="6 8" id="KW-0862">Zinc</keyword>
<feature type="domain" description="CMP/dCMP-type deaminase" evidence="9">
    <location>
        <begin position="10"/>
        <end position="121"/>
    </location>
</feature>
<comment type="subunit">
    <text evidence="2 8">Homodimer.</text>
</comment>
<dbReference type="InterPro" id="IPR058535">
    <property type="entry name" value="MafB19-deam"/>
</dbReference>
<dbReference type="PANTHER" id="PTHR11079:SF202">
    <property type="entry name" value="TRNA-SPECIFIC ADENOSINE DEAMINASE"/>
    <property type="match status" value="1"/>
</dbReference>
<dbReference type="PANTHER" id="PTHR11079">
    <property type="entry name" value="CYTOSINE DEAMINASE FAMILY MEMBER"/>
    <property type="match status" value="1"/>
</dbReference>
<keyword evidence="4 8" id="KW-0479">Metal-binding</keyword>
<sequence>MIKRPQIEPADAQHFMDLALAEARKAEAIGEVPIGAVIIKDGEVIATGYNHRETDQLATAHAEILAIEEANRSIGSFRLEDTALFVTLEPCVMCAGAIVNSRIPVLYYGAEDPKAGGTRSLYQILEDDRLNHQVEVHAGLEAEQSGQLLQSFFQKIRAARKAKKLSIKPED</sequence>
<feature type="binding site" evidence="8">
    <location>
        <position position="91"/>
    </location>
    <ligand>
        <name>Zn(2+)</name>
        <dbReference type="ChEBI" id="CHEBI:29105"/>
        <note>catalytic</note>
    </ligand>
</feature>
<dbReference type="PROSITE" id="PS00903">
    <property type="entry name" value="CYT_DCMP_DEAMINASES_1"/>
    <property type="match status" value="1"/>
</dbReference>
<feature type="active site" description="Proton donor" evidence="8">
    <location>
        <position position="63"/>
    </location>
</feature>
<comment type="catalytic activity">
    <reaction evidence="7 8">
        <text>adenosine(34) in tRNA + H2O + H(+) = inosine(34) in tRNA + NH4(+)</text>
        <dbReference type="Rhea" id="RHEA:43168"/>
        <dbReference type="Rhea" id="RHEA-COMP:10373"/>
        <dbReference type="Rhea" id="RHEA-COMP:10374"/>
        <dbReference type="ChEBI" id="CHEBI:15377"/>
        <dbReference type="ChEBI" id="CHEBI:15378"/>
        <dbReference type="ChEBI" id="CHEBI:28938"/>
        <dbReference type="ChEBI" id="CHEBI:74411"/>
        <dbReference type="ChEBI" id="CHEBI:82852"/>
        <dbReference type="EC" id="3.5.4.33"/>
    </reaction>
</comment>
<dbReference type="Pfam" id="PF14437">
    <property type="entry name" value="MafB19-deam"/>
    <property type="match status" value="1"/>
</dbReference>
<reference evidence="10 11" key="1">
    <citation type="submission" date="2024-01" db="EMBL/GenBank/DDBJ databases">
        <authorList>
            <person name="Botero Cardona J."/>
        </authorList>
    </citation>
    <scope>NUCLEOTIDE SEQUENCE [LARGE SCALE GENOMIC DNA]</scope>
    <source>
        <strain evidence="10 11">LMG 33000</strain>
    </source>
</reference>
<evidence type="ECO:0000259" key="9">
    <source>
        <dbReference type="PROSITE" id="PS51747"/>
    </source>
</evidence>
<dbReference type="InterPro" id="IPR016192">
    <property type="entry name" value="APOBEC/CMP_deaminase_Zn-bd"/>
</dbReference>
<comment type="similarity">
    <text evidence="1">Belongs to the cytidine and deoxycytidylate deaminase family. ADAT2 subfamily.</text>
</comment>
<dbReference type="PROSITE" id="PS51747">
    <property type="entry name" value="CYT_DCMP_DEAMINASES_2"/>
    <property type="match status" value="1"/>
</dbReference>
<evidence type="ECO:0000256" key="2">
    <source>
        <dbReference type="ARBA" id="ARBA00011738"/>
    </source>
</evidence>
<dbReference type="SUPFAM" id="SSF53927">
    <property type="entry name" value="Cytidine deaminase-like"/>
    <property type="match status" value="1"/>
</dbReference>
<evidence type="ECO:0000256" key="5">
    <source>
        <dbReference type="ARBA" id="ARBA00022801"/>
    </source>
</evidence>
<evidence type="ECO:0000313" key="11">
    <source>
        <dbReference type="Proteomes" id="UP001314241"/>
    </source>
</evidence>
<dbReference type="Gene3D" id="3.40.140.10">
    <property type="entry name" value="Cytidine Deaminase, domain 2"/>
    <property type="match status" value="1"/>
</dbReference>
<feature type="binding site" evidence="8">
    <location>
        <position position="94"/>
    </location>
    <ligand>
        <name>Zn(2+)</name>
        <dbReference type="ChEBI" id="CHEBI:29105"/>
        <note>catalytic</note>
    </ligand>
</feature>
<evidence type="ECO:0000313" key="10">
    <source>
        <dbReference type="EMBL" id="CAK8054383.1"/>
    </source>
</evidence>
<protein>
    <recommendedName>
        <fullName evidence="8">tRNA-specific adenosine deaminase</fullName>
        <ecNumber evidence="8">3.5.4.33</ecNumber>
    </recommendedName>
</protein>
<evidence type="ECO:0000256" key="8">
    <source>
        <dbReference type="HAMAP-Rule" id="MF_00972"/>
    </source>
</evidence>
<name>A0ABM9N5B4_9LACO</name>
<dbReference type="CDD" id="cd01285">
    <property type="entry name" value="nucleoside_deaminase"/>
    <property type="match status" value="1"/>
</dbReference>
<accession>A0ABM9N5B4</accession>
<dbReference type="InterPro" id="IPR002125">
    <property type="entry name" value="CMP_dCMP_dom"/>
</dbReference>
<evidence type="ECO:0000256" key="4">
    <source>
        <dbReference type="ARBA" id="ARBA00022723"/>
    </source>
</evidence>
<dbReference type="GO" id="GO:0052717">
    <property type="term" value="F:tRNA-specific adenosine-34 deaminase activity"/>
    <property type="evidence" value="ECO:0007669"/>
    <property type="project" value="UniProtKB-EC"/>
</dbReference>
<dbReference type="InterPro" id="IPR028883">
    <property type="entry name" value="tRNA_aden_deaminase"/>
</dbReference>
<keyword evidence="5 8" id="KW-0378">Hydrolase</keyword>
<dbReference type="InterPro" id="IPR016193">
    <property type="entry name" value="Cytidine_deaminase-like"/>
</dbReference>
<keyword evidence="3 8" id="KW-0819">tRNA processing</keyword>
<evidence type="ECO:0000256" key="7">
    <source>
        <dbReference type="ARBA" id="ARBA00048045"/>
    </source>
</evidence>
<comment type="cofactor">
    <cofactor evidence="8">
        <name>Zn(2+)</name>
        <dbReference type="ChEBI" id="CHEBI:29105"/>
    </cofactor>
    <text evidence="8">Binds 1 zinc ion per subunit.</text>
</comment>